<dbReference type="CDD" id="cd00067">
    <property type="entry name" value="GAL4"/>
    <property type="match status" value="1"/>
</dbReference>
<dbReference type="PANTHER" id="PTHR31001:SF49">
    <property type="entry name" value="ZN(II)2CYS6 TRANSCRIPTION FACTOR (EUROFUNG)"/>
    <property type="match status" value="1"/>
</dbReference>
<organism evidence="6 7">
    <name type="scientific">Monosporascus cannonballus</name>
    <dbReference type="NCBI Taxonomy" id="155416"/>
    <lineage>
        <taxon>Eukaryota</taxon>
        <taxon>Fungi</taxon>
        <taxon>Dikarya</taxon>
        <taxon>Ascomycota</taxon>
        <taxon>Pezizomycotina</taxon>
        <taxon>Sordariomycetes</taxon>
        <taxon>Xylariomycetidae</taxon>
        <taxon>Xylariales</taxon>
        <taxon>Xylariales incertae sedis</taxon>
        <taxon>Monosporascus</taxon>
    </lineage>
</organism>
<proteinExistence type="predicted"/>
<accession>A0ABY0HF11</accession>
<dbReference type="Pfam" id="PF04082">
    <property type="entry name" value="Fungal_trans"/>
    <property type="match status" value="1"/>
</dbReference>
<dbReference type="SMART" id="SM00066">
    <property type="entry name" value="GAL4"/>
    <property type="match status" value="1"/>
</dbReference>
<evidence type="ECO:0000313" key="6">
    <source>
        <dbReference type="EMBL" id="RYO91631.1"/>
    </source>
</evidence>
<dbReference type="InterPro" id="IPR001138">
    <property type="entry name" value="Zn2Cys6_DnaBD"/>
</dbReference>
<dbReference type="PROSITE" id="PS50048">
    <property type="entry name" value="ZN2_CY6_FUNGAL_2"/>
    <property type="match status" value="1"/>
</dbReference>
<keyword evidence="7" id="KW-1185">Reference proteome</keyword>
<feature type="region of interest" description="Disordered" evidence="4">
    <location>
        <begin position="1"/>
        <end position="21"/>
    </location>
</feature>
<dbReference type="PROSITE" id="PS00463">
    <property type="entry name" value="ZN2_CY6_FUNGAL_1"/>
    <property type="match status" value="1"/>
</dbReference>
<evidence type="ECO:0000259" key="5">
    <source>
        <dbReference type="PROSITE" id="PS50048"/>
    </source>
</evidence>
<keyword evidence="3" id="KW-0539">Nucleus</keyword>
<dbReference type="Pfam" id="PF00172">
    <property type="entry name" value="Zn_clus"/>
    <property type="match status" value="1"/>
</dbReference>
<feature type="region of interest" description="Disordered" evidence="4">
    <location>
        <begin position="815"/>
        <end position="841"/>
    </location>
</feature>
<dbReference type="EMBL" id="QJNS01000038">
    <property type="protein sequence ID" value="RYO91631.1"/>
    <property type="molecule type" value="Genomic_DNA"/>
</dbReference>
<feature type="region of interest" description="Disordered" evidence="4">
    <location>
        <begin position="70"/>
        <end position="89"/>
    </location>
</feature>
<sequence>MTPTPPSAVTSSSSGHSPEEQFRVVRRRNRVPLSCHPCRTRKLKCNRGHPSCENCIKRGDTQSCVYAAPTSRRKNQNSAGASSSPDDMQNRIDRLEGLVLSLMHGGANIDASSAAAAAAATGAKSSAAVPSSTDSSSFARIEMDEDGAIRDDGEDSDTDNGLATSVGILKLDADKGKSMYIGQEHWHTLLSDIAEVKNFFASHKKDLEKSYEKVMSSKPATARDSPIFLLSAPPATEVELRAELPSKSAILTLVSRYFNSLDAAASIIHGPTFQQQLRAHWQDPSKSSIMWIGLLYGTLCLAMLSYYRVGDEPLEWKGRSLELAAEYRLRTVQCLVVADYTKPVEFTVETLLLYIFGEYSSRWDADLGLWLISSIITRTAMRQGYHRDSRWFPSITPFQGEMRRRAWALIRMVDVTFSHQVSLPTMIYDHDTDTELPHNIFDEEFGQNSKVLPPSRPITEPTPIAYQIAKTRISLEFGRILQTVTRVGQPVTYDEILLHDRKLREAMDELPPHLKMQPLEGSQDPITLIIARLNINILYNKIMCILHKKHMIQARQNPRYAHSRRSAVEASLETLTHFRKVYRECQPNGRLRTMKWYVQSTSRDTLLPTMLVMLDLHHDNQAAVSGQRQDSQTMYFWTPEQRRDMIEALNWARDIWRTISEDSVEGYKAANIIEIMLDKIKSPDSPPPPPEVSKAESLFGTYGEAKMQPEESAAMTLGMLSGSTPSNFQSPGGTTYPNLDLGLGTGFSPMSPVDSISGGISHNAASPFAMFTNPPSGGGMAVDQSIDWDAIDNYANTTTNWGLDASSWGFFVSEQHSQQGSSAEDSFNFMNTGTPGEPPPG</sequence>
<evidence type="ECO:0000256" key="1">
    <source>
        <dbReference type="ARBA" id="ARBA00004123"/>
    </source>
</evidence>
<feature type="domain" description="Zn(2)-C6 fungal-type" evidence="5">
    <location>
        <begin position="34"/>
        <end position="66"/>
    </location>
</feature>
<evidence type="ECO:0000256" key="3">
    <source>
        <dbReference type="ARBA" id="ARBA00023242"/>
    </source>
</evidence>
<evidence type="ECO:0000256" key="2">
    <source>
        <dbReference type="ARBA" id="ARBA00022723"/>
    </source>
</evidence>
<dbReference type="CDD" id="cd12148">
    <property type="entry name" value="fungal_TF_MHR"/>
    <property type="match status" value="1"/>
</dbReference>
<gene>
    <name evidence="6" type="ORF">DL762_002069</name>
</gene>
<dbReference type="PANTHER" id="PTHR31001">
    <property type="entry name" value="UNCHARACTERIZED TRANSCRIPTIONAL REGULATORY PROTEIN"/>
    <property type="match status" value="1"/>
</dbReference>
<keyword evidence="2" id="KW-0479">Metal-binding</keyword>
<feature type="compositionally biased region" description="Polar residues" evidence="4">
    <location>
        <begin position="815"/>
        <end position="834"/>
    </location>
</feature>
<dbReference type="Gene3D" id="4.10.240.10">
    <property type="entry name" value="Zn(2)-C6 fungal-type DNA-binding domain"/>
    <property type="match status" value="1"/>
</dbReference>
<name>A0ABY0HF11_9PEZI</name>
<evidence type="ECO:0000313" key="7">
    <source>
        <dbReference type="Proteomes" id="UP000294003"/>
    </source>
</evidence>
<evidence type="ECO:0000256" key="4">
    <source>
        <dbReference type="SAM" id="MobiDB-lite"/>
    </source>
</evidence>
<feature type="compositionally biased region" description="Low complexity" evidence="4">
    <location>
        <begin position="7"/>
        <end position="16"/>
    </location>
</feature>
<comment type="subcellular location">
    <subcellularLocation>
        <location evidence="1">Nucleus</location>
    </subcellularLocation>
</comment>
<feature type="compositionally biased region" description="Polar residues" evidence="4">
    <location>
        <begin position="76"/>
        <end position="87"/>
    </location>
</feature>
<reference evidence="6 7" key="1">
    <citation type="submission" date="2018-06" db="EMBL/GenBank/DDBJ databases">
        <title>Complete Genomes of Monosporascus.</title>
        <authorList>
            <person name="Robinson A.J."/>
            <person name="Natvig D.O."/>
        </authorList>
    </citation>
    <scope>NUCLEOTIDE SEQUENCE [LARGE SCALE GENOMIC DNA]</scope>
    <source>
        <strain evidence="6 7">CBS 609.92</strain>
    </source>
</reference>
<dbReference type="SUPFAM" id="SSF57701">
    <property type="entry name" value="Zn2/Cys6 DNA-binding domain"/>
    <property type="match status" value="1"/>
</dbReference>
<dbReference type="SMART" id="SM00906">
    <property type="entry name" value="Fungal_trans"/>
    <property type="match status" value="1"/>
</dbReference>
<dbReference type="InterPro" id="IPR036864">
    <property type="entry name" value="Zn2-C6_fun-type_DNA-bd_sf"/>
</dbReference>
<protein>
    <recommendedName>
        <fullName evidence="5">Zn(2)-C6 fungal-type domain-containing protein</fullName>
    </recommendedName>
</protein>
<dbReference type="InterPro" id="IPR007219">
    <property type="entry name" value="XnlR_reg_dom"/>
</dbReference>
<comment type="caution">
    <text evidence="6">The sequence shown here is derived from an EMBL/GenBank/DDBJ whole genome shotgun (WGS) entry which is preliminary data.</text>
</comment>
<dbReference type="InterPro" id="IPR050613">
    <property type="entry name" value="Sec_Metabolite_Reg"/>
</dbReference>
<dbReference type="Proteomes" id="UP000294003">
    <property type="component" value="Unassembled WGS sequence"/>
</dbReference>